<accession>A0AAV4TMC8</accession>
<dbReference type="EMBL" id="BPLR01011370">
    <property type="protein sequence ID" value="GIY46127.1"/>
    <property type="molecule type" value="Genomic_DNA"/>
</dbReference>
<protein>
    <submittedName>
        <fullName evidence="1">Uncharacterized protein</fullName>
    </submittedName>
</protein>
<dbReference type="AlphaFoldDB" id="A0AAV4TMC8"/>
<comment type="caution">
    <text evidence="1">The sequence shown here is derived from an EMBL/GenBank/DDBJ whole genome shotgun (WGS) entry which is preliminary data.</text>
</comment>
<evidence type="ECO:0000313" key="1">
    <source>
        <dbReference type="EMBL" id="GIY46127.1"/>
    </source>
</evidence>
<gene>
    <name evidence="1" type="ORF">CEXT_771411</name>
</gene>
<sequence length="88" mass="9912">MRNKTRTHMTTWTSINFQENLILLLLPKAKPMTELKGEGCMNYACGDPKLKHGIQQNLKEIPSDQYKIYLDFSPCVGGAGRIPKAFGI</sequence>
<reference evidence="1 2" key="1">
    <citation type="submission" date="2021-06" db="EMBL/GenBank/DDBJ databases">
        <title>Caerostris extrusa draft genome.</title>
        <authorList>
            <person name="Kono N."/>
            <person name="Arakawa K."/>
        </authorList>
    </citation>
    <scope>NUCLEOTIDE SEQUENCE [LARGE SCALE GENOMIC DNA]</scope>
</reference>
<proteinExistence type="predicted"/>
<evidence type="ECO:0000313" key="2">
    <source>
        <dbReference type="Proteomes" id="UP001054945"/>
    </source>
</evidence>
<keyword evidence="2" id="KW-1185">Reference proteome</keyword>
<organism evidence="1 2">
    <name type="scientific">Caerostris extrusa</name>
    <name type="common">Bark spider</name>
    <name type="synonym">Caerostris bankana</name>
    <dbReference type="NCBI Taxonomy" id="172846"/>
    <lineage>
        <taxon>Eukaryota</taxon>
        <taxon>Metazoa</taxon>
        <taxon>Ecdysozoa</taxon>
        <taxon>Arthropoda</taxon>
        <taxon>Chelicerata</taxon>
        <taxon>Arachnida</taxon>
        <taxon>Araneae</taxon>
        <taxon>Araneomorphae</taxon>
        <taxon>Entelegynae</taxon>
        <taxon>Araneoidea</taxon>
        <taxon>Araneidae</taxon>
        <taxon>Caerostris</taxon>
    </lineage>
</organism>
<name>A0AAV4TMC8_CAEEX</name>
<dbReference type="Proteomes" id="UP001054945">
    <property type="component" value="Unassembled WGS sequence"/>
</dbReference>